<evidence type="ECO:0000313" key="3">
    <source>
        <dbReference type="Proteomes" id="UP001224622"/>
    </source>
</evidence>
<dbReference type="EMBL" id="JAVIGA010000012">
    <property type="protein sequence ID" value="MDQ9127404.1"/>
    <property type="molecule type" value="Genomic_DNA"/>
</dbReference>
<evidence type="ECO:0000313" key="2">
    <source>
        <dbReference type="EMBL" id="MDQ9127404.1"/>
    </source>
</evidence>
<accession>A0AAJ2D9S7</accession>
<evidence type="ECO:0000259" key="1">
    <source>
        <dbReference type="Pfam" id="PF25165"/>
    </source>
</evidence>
<name>A0AAJ2D9S7_SERFO</name>
<gene>
    <name evidence="2" type="ORF">RDT67_13270</name>
</gene>
<comment type="caution">
    <text evidence="2">The sequence shown here is derived from an EMBL/GenBank/DDBJ whole genome shotgun (WGS) entry which is preliminary data.</text>
</comment>
<dbReference type="Proteomes" id="UP001224622">
    <property type="component" value="Unassembled WGS sequence"/>
</dbReference>
<protein>
    <recommendedName>
        <fullName evidence="1">DUF7828 domain-containing protein</fullName>
    </recommendedName>
</protein>
<feature type="domain" description="DUF7828" evidence="1">
    <location>
        <begin position="8"/>
        <end position="70"/>
    </location>
</feature>
<dbReference type="AlphaFoldDB" id="A0AAJ2D9S7"/>
<reference evidence="2" key="1">
    <citation type="submission" date="2023-08" db="EMBL/GenBank/DDBJ databases">
        <title>The Comparative Genomic Analysis of Yersiniaceae from Polar Regions.</title>
        <authorList>
            <person name="Goncharov A."/>
            <person name="Aslanov B."/>
            <person name="Kolodzhieva V."/>
            <person name="Azarov D."/>
            <person name="Mochov A."/>
            <person name="Lebedeva E."/>
        </authorList>
    </citation>
    <scope>NUCLEOTIDE SEQUENCE</scope>
    <source>
        <strain evidence="2">Vf</strain>
    </source>
</reference>
<dbReference type="Pfam" id="PF25165">
    <property type="entry name" value="DUF7828"/>
    <property type="match status" value="1"/>
</dbReference>
<organism evidence="2 3">
    <name type="scientific">Serratia fonticola</name>
    <dbReference type="NCBI Taxonomy" id="47917"/>
    <lineage>
        <taxon>Bacteria</taxon>
        <taxon>Pseudomonadati</taxon>
        <taxon>Pseudomonadota</taxon>
        <taxon>Gammaproteobacteria</taxon>
        <taxon>Enterobacterales</taxon>
        <taxon>Yersiniaceae</taxon>
        <taxon>Serratia</taxon>
    </lineage>
</organism>
<dbReference type="RefSeq" id="WP_309047595.1">
    <property type="nucleotide sequence ID" value="NZ_JAVIGA010000012.1"/>
</dbReference>
<proteinExistence type="predicted"/>
<sequence length="77" mass="8844">MKQIPAKMAINEYGYLINATDEIRFPYLWSFYCFHCSCPVELILGQDDQPAHFIHDLEQLTEAAIAICPNIEKPRSA</sequence>
<dbReference type="InterPro" id="IPR057150">
    <property type="entry name" value="DUF7828"/>
</dbReference>